<feature type="region of interest" description="Disordered" evidence="1">
    <location>
        <begin position="1"/>
        <end position="23"/>
    </location>
</feature>
<dbReference type="AlphaFoldDB" id="A0A401SXS9"/>
<keyword evidence="3" id="KW-1185">Reference proteome</keyword>
<protein>
    <submittedName>
        <fullName evidence="2">Uncharacterized protein</fullName>
    </submittedName>
</protein>
<evidence type="ECO:0000313" key="3">
    <source>
        <dbReference type="Proteomes" id="UP000287033"/>
    </source>
</evidence>
<dbReference type="Proteomes" id="UP000287033">
    <property type="component" value="Unassembled WGS sequence"/>
</dbReference>
<comment type="caution">
    <text evidence="2">The sequence shown here is derived from an EMBL/GenBank/DDBJ whole genome shotgun (WGS) entry which is preliminary data.</text>
</comment>
<proteinExistence type="predicted"/>
<accession>A0A401SXS9</accession>
<dbReference type="EMBL" id="BEZZ01000667">
    <property type="protein sequence ID" value="GCC35126.1"/>
    <property type="molecule type" value="Genomic_DNA"/>
</dbReference>
<evidence type="ECO:0000313" key="2">
    <source>
        <dbReference type="EMBL" id="GCC35126.1"/>
    </source>
</evidence>
<name>A0A401SXS9_CHIPU</name>
<organism evidence="2 3">
    <name type="scientific">Chiloscyllium punctatum</name>
    <name type="common">Brownbanded bambooshark</name>
    <name type="synonym">Hemiscyllium punctatum</name>
    <dbReference type="NCBI Taxonomy" id="137246"/>
    <lineage>
        <taxon>Eukaryota</taxon>
        <taxon>Metazoa</taxon>
        <taxon>Chordata</taxon>
        <taxon>Craniata</taxon>
        <taxon>Vertebrata</taxon>
        <taxon>Chondrichthyes</taxon>
        <taxon>Elasmobranchii</taxon>
        <taxon>Galeomorphii</taxon>
        <taxon>Galeoidea</taxon>
        <taxon>Orectolobiformes</taxon>
        <taxon>Hemiscylliidae</taxon>
        <taxon>Chiloscyllium</taxon>
    </lineage>
</organism>
<gene>
    <name evidence="2" type="ORF">chiPu_0013607</name>
</gene>
<evidence type="ECO:0000256" key="1">
    <source>
        <dbReference type="SAM" id="MobiDB-lite"/>
    </source>
</evidence>
<sequence>MRVRPEADAGEDEERDRERYRRGQTRDCASFVNGNRMHLLESETACWQFSTKNGRSPSGEYCVWSLM</sequence>
<reference evidence="2 3" key="1">
    <citation type="journal article" date="2018" name="Nat. Ecol. Evol.">
        <title>Shark genomes provide insights into elasmobranch evolution and the origin of vertebrates.</title>
        <authorList>
            <person name="Hara Y"/>
            <person name="Yamaguchi K"/>
            <person name="Onimaru K"/>
            <person name="Kadota M"/>
            <person name="Koyanagi M"/>
            <person name="Keeley SD"/>
            <person name="Tatsumi K"/>
            <person name="Tanaka K"/>
            <person name="Motone F"/>
            <person name="Kageyama Y"/>
            <person name="Nozu R"/>
            <person name="Adachi N"/>
            <person name="Nishimura O"/>
            <person name="Nakagawa R"/>
            <person name="Tanegashima C"/>
            <person name="Kiyatake I"/>
            <person name="Matsumoto R"/>
            <person name="Murakumo K"/>
            <person name="Nishida K"/>
            <person name="Terakita A"/>
            <person name="Kuratani S"/>
            <person name="Sato K"/>
            <person name="Hyodo S Kuraku.S."/>
        </authorList>
    </citation>
    <scope>NUCLEOTIDE SEQUENCE [LARGE SCALE GENOMIC DNA]</scope>
</reference>